<dbReference type="Proteomes" id="UP000728032">
    <property type="component" value="Unassembled WGS sequence"/>
</dbReference>
<accession>A0A7R9MSG9</accession>
<dbReference type="EMBL" id="OC963081">
    <property type="protein sequence ID" value="CAD7665679.1"/>
    <property type="molecule type" value="Genomic_DNA"/>
</dbReference>
<gene>
    <name evidence="1" type="ORF">ONB1V03_LOCUS22236</name>
</gene>
<feature type="non-terminal residue" evidence="1">
    <location>
        <position position="1"/>
    </location>
</feature>
<feature type="non-terminal residue" evidence="1">
    <location>
        <position position="177"/>
    </location>
</feature>
<dbReference type="AlphaFoldDB" id="A0A7R9MSG9"/>
<proteinExistence type="predicted"/>
<dbReference type="OrthoDB" id="6516721at2759"/>
<keyword evidence="2" id="KW-1185">Reference proteome</keyword>
<protein>
    <submittedName>
        <fullName evidence="1">Uncharacterized protein</fullName>
    </submittedName>
</protein>
<evidence type="ECO:0000313" key="2">
    <source>
        <dbReference type="Proteomes" id="UP000728032"/>
    </source>
</evidence>
<evidence type="ECO:0000313" key="1">
    <source>
        <dbReference type="EMBL" id="CAD7665679.1"/>
    </source>
</evidence>
<dbReference type="EMBL" id="CAJPVJ010048256">
    <property type="protein sequence ID" value="CAG2182815.1"/>
    <property type="molecule type" value="Genomic_DNA"/>
</dbReference>
<organism evidence="1">
    <name type="scientific">Oppiella nova</name>
    <dbReference type="NCBI Taxonomy" id="334625"/>
    <lineage>
        <taxon>Eukaryota</taxon>
        <taxon>Metazoa</taxon>
        <taxon>Ecdysozoa</taxon>
        <taxon>Arthropoda</taxon>
        <taxon>Chelicerata</taxon>
        <taxon>Arachnida</taxon>
        <taxon>Acari</taxon>
        <taxon>Acariformes</taxon>
        <taxon>Sarcoptiformes</taxon>
        <taxon>Oribatida</taxon>
        <taxon>Brachypylina</taxon>
        <taxon>Oppioidea</taxon>
        <taxon>Oppiidae</taxon>
        <taxon>Oppiella</taxon>
    </lineage>
</organism>
<sequence length="177" mass="20035">IKKYYFRELDNDYYVFGCKWSGCEFVTNNSGSIRRHVHNQHLCPHSVANNYNNSGDQRIASQSVIVHNSNISTTSSFASEQPLVEIIELDPQSIIPKLDESDGGFDGSNSMSYSKPIDLEIDMEANPNGKSSTGGLYSLKNYSDLYRKVKVDGEVYFKCNCNQFTTKSQISLVRHIW</sequence>
<reference evidence="1" key="1">
    <citation type="submission" date="2020-11" db="EMBL/GenBank/DDBJ databases">
        <authorList>
            <person name="Tran Van P."/>
        </authorList>
    </citation>
    <scope>NUCLEOTIDE SEQUENCE</scope>
</reference>
<name>A0A7R9MSG9_9ACAR</name>